<dbReference type="Proteomes" id="UP000282438">
    <property type="component" value="Chromosome"/>
</dbReference>
<accession>A0A3S8ZX47</accession>
<sequence length="368" mass="41346">MPENRLTILVVDDTPDNLMLLNGLLRDKYRVKVANHGEVALRLALTDPRPDLILLDVMMPDMNGYEVCVKLKANKETEDIPVVFLTAKTAIEDEEEGFSVGGADYISKPIISSILLARVRTQLALKAAQVFLKNQNQYLEYLVQERTRELAHLQQATILAMASLAETRDNETGKHLRRTQHFVALLALELAENPRFSNELTSANIQWLYKSAPMHDIGKVGVPDHILLKPGKLTDEEFNLMKMHTVYGRDVITSVESYLGTKEDKFLHFAREIAYSHQEKWDGSGYPQGLKGEEIPLSARLMAVADVYDALVSKRVYKPALSHEEAISIIVKGAGSHFDPTVVEALLRIQCSFPDISVLFSDDESEHH</sequence>
<evidence type="ECO:0000313" key="5">
    <source>
        <dbReference type="Proteomes" id="UP000282438"/>
    </source>
</evidence>
<dbReference type="AlphaFoldDB" id="A0A3S8ZX47"/>
<dbReference type="PROSITE" id="PS50110">
    <property type="entry name" value="RESPONSE_REGULATORY"/>
    <property type="match status" value="1"/>
</dbReference>
<dbReference type="Gene3D" id="3.40.50.2300">
    <property type="match status" value="1"/>
</dbReference>
<dbReference type="PROSITE" id="PS51832">
    <property type="entry name" value="HD_GYP"/>
    <property type="match status" value="1"/>
</dbReference>
<proteinExistence type="predicted"/>
<dbReference type="SUPFAM" id="SSF109604">
    <property type="entry name" value="HD-domain/PDEase-like"/>
    <property type="match status" value="1"/>
</dbReference>
<dbReference type="SMART" id="SM00471">
    <property type="entry name" value="HDc"/>
    <property type="match status" value="1"/>
</dbReference>
<reference evidence="4 5" key="1">
    <citation type="submission" date="2018-12" db="EMBL/GenBank/DDBJ databases">
        <title>Complete genome sequence of Iodobacter sp. H11R3.</title>
        <authorList>
            <person name="Bae J.-W."/>
        </authorList>
    </citation>
    <scope>NUCLEOTIDE SEQUENCE [LARGE SCALE GENOMIC DNA]</scope>
    <source>
        <strain evidence="4 5">H11R3</strain>
    </source>
</reference>
<dbReference type="EMBL" id="CP034433">
    <property type="protein sequence ID" value="AZN38042.1"/>
    <property type="molecule type" value="Genomic_DNA"/>
</dbReference>
<dbReference type="PANTHER" id="PTHR45228">
    <property type="entry name" value="CYCLIC DI-GMP PHOSPHODIESTERASE TM_0186-RELATED"/>
    <property type="match status" value="1"/>
</dbReference>
<dbReference type="Pfam" id="PF00072">
    <property type="entry name" value="Response_reg"/>
    <property type="match status" value="1"/>
</dbReference>
<dbReference type="PANTHER" id="PTHR45228:SF5">
    <property type="entry name" value="CYCLIC DI-GMP PHOSPHODIESTERASE VC_1348-RELATED"/>
    <property type="match status" value="1"/>
</dbReference>
<dbReference type="CDD" id="cd19920">
    <property type="entry name" value="REC_PA4781-like"/>
    <property type="match status" value="1"/>
</dbReference>
<protein>
    <submittedName>
        <fullName evidence="4">Two-component system response regulator</fullName>
    </submittedName>
</protein>
<dbReference type="InterPro" id="IPR052020">
    <property type="entry name" value="Cyclic_di-GMP/3'3'-cGAMP_PDE"/>
</dbReference>
<feature type="domain" description="HD-GYP" evidence="3">
    <location>
        <begin position="150"/>
        <end position="362"/>
    </location>
</feature>
<gene>
    <name evidence="4" type="ORF">EJO50_02085</name>
</gene>
<evidence type="ECO:0000313" key="4">
    <source>
        <dbReference type="EMBL" id="AZN38042.1"/>
    </source>
</evidence>
<dbReference type="CDD" id="cd00077">
    <property type="entry name" value="HDc"/>
    <property type="match status" value="1"/>
</dbReference>
<dbReference type="Gene3D" id="1.10.3210.10">
    <property type="entry name" value="Hypothetical protein af1432"/>
    <property type="match status" value="1"/>
</dbReference>
<keyword evidence="5" id="KW-1185">Reference proteome</keyword>
<dbReference type="SMART" id="SM00448">
    <property type="entry name" value="REC"/>
    <property type="match status" value="1"/>
</dbReference>
<evidence type="ECO:0000256" key="1">
    <source>
        <dbReference type="PROSITE-ProRule" id="PRU00169"/>
    </source>
</evidence>
<dbReference type="KEGG" id="iod:EJO50_02085"/>
<dbReference type="InterPro" id="IPR003607">
    <property type="entry name" value="HD/PDEase_dom"/>
</dbReference>
<organism evidence="4 5">
    <name type="scientific">Iodobacter ciconiae</name>
    <dbReference type="NCBI Taxonomy" id="2496266"/>
    <lineage>
        <taxon>Bacteria</taxon>
        <taxon>Pseudomonadati</taxon>
        <taxon>Pseudomonadota</taxon>
        <taxon>Betaproteobacteria</taxon>
        <taxon>Neisseriales</taxon>
        <taxon>Chitinibacteraceae</taxon>
        <taxon>Iodobacter</taxon>
    </lineage>
</organism>
<dbReference type="InterPro" id="IPR037522">
    <property type="entry name" value="HD_GYP_dom"/>
</dbReference>
<name>A0A3S8ZX47_9NEIS</name>
<evidence type="ECO:0000259" key="3">
    <source>
        <dbReference type="PROSITE" id="PS51832"/>
    </source>
</evidence>
<feature type="modified residue" description="4-aspartylphosphate" evidence="1">
    <location>
        <position position="56"/>
    </location>
</feature>
<evidence type="ECO:0000259" key="2">
    <source>
        <dbReference type="PROSITE" id="PS50110"/>
    </source>
</evidence>
<dbReference type="InterPro" id="IPR001789">
    <property type="entry name" value="Sig_transdc_resp-reg_receiver"/>
</dbReference>
<keyword evidence="1" id="KW-0597">Phosphoprotein</keyword>
<dbReference type="InterPro" id="IPR011006">
    <property type="entry name" value="CheY-like_superfamily"/>
</dbReference>
<dbReference type="GO" id="GO:0000160">
    <property type="term" value="P:phosphorelay signal transduction system"/>
    <property type="evidence" value="ECO:0007669"/>
    <property type="project" value="InterPro"/>
</dbReference>
<feature type="domain" description="Response regulatory" evidence="2">
    <location>
        <begin position="7"/>
        <end position="123"/>
    </location>
</feature>
<dbReference type="SUPFAM" id="SSF52172">
    <property type="entry name" value="CheY-like"/>
    <property type="match status" value="1"/>
</dbReference>
<dbReference type="Pfam" id="PF13487">
    <property type="entry name" value="HD_5"/>
    <property type="match status" value="1"/>
</dbReference>
<dbReference type="OrthoDB" id="9763857at2"/>
<dbReference type="GO" id="GO:0008081">
    <property type="term" value="F:phosphoric diester hydrolase activity"/>
    <property type="evidence" value="ECO:0007669"/>
    <property type="project" value="UniProtKB-ARBA"/>
</dbReference>